<protein>
    <submittedName>
        <fullName evidence="1">Uncharacterized protein</fullName>
    </submittedName>
</protein>
<evidence type="ECO:0000313" key="1">
    <source>
        <dbReference type="EMBL" id="KAE9631576.1"/>
    </source>
</evidence>
<dbReference type="EMBL" id="WSFO01000002">
    <property type="protein sequence ID" value="KAE9631576.1"/>
    <property type="molecule type" value="Genomic_DNA"/>
</dbReference>
<name>A0A6A4RJ94_9RHOB</name>
<dbReference type="AlphaFoldDB" id="A0A6A4RJ94"/>
<reference evidence="1 2" key="1">
    <citation type="submission" date="2019-12" db="EMBL/GenBank/DDBJ databases">
        <authorList>
            <person name="Zhang Y.-J."/>
        </authorList>
    </citation>
    <scope>NUCLEOTIDE SEQUENCE [LARGE SCALE GENOMIC DNA]</scope>
    <source>
        <strain evidence="1 2">H18S-6</strain>
    </source>
</reference>
<dbReference type="Proteomes" id="UP000441586">
    <property type="component" value="Unassembled WGS sequence"/>
</dbReference>
<proteinExistence type="predicted"/>
<gene>
    <name evidence="1" type="ORF">GP644_04450</name>
</gene>
<organism evidence="1 2">
    <name type="scientific">Parasedimentitalea maritima</name>
    <dbReference type="NCBI Taxonomy" id="2578117"/>
    <lineage>
        <taxon>Bacteria</taxon>
        <taxon>Pseudomonadati</taxon>
        <taxon>Pseudomonadota</taxon>
        <taxon>Alphaproteobacteria</taxon>
        <taxon>Rhodobacterales</taxon>
        <taxon>Paracoccaceae</taxon>
        <taxon>Parasedimentitalea</taxon>
    </lineage>
</organism>
<comment type="caution">
    <text evidence="1">The sequence shown here is derived from an EMBL/GenBank/DDBJ whole genome shotgun (WGS) entry which is preliminary data.</text>
</comment>
<accession>A0A6A4RJ94</accession>
<sequence>MIVTALAAMWPVSANIQPQFHLKEHRTSCNQLKFIQFFTTLSRLHIENDLLVFPAIPPHFQHVRQLLFPKKKPERRILTVAHTTKFHGGLTYYGLPGSALAKCSCTIADTLEEYGHSVDQFSAHDSDVIALACDQYRLVLRMDDQPSDIQAGKVRAGPQRVVISLQPNFPKHCDAELSEMLMAIMLYRLVNMLGAEHIEWMTPSAKLTRKQFLGVFAKIRPMQPPQPISANERFAPIEQTAEELDQHCSAMQNISVVPTTKAVPSQRFAAWAGILMRSSEFRFVTRVPPLTACAVLLQSSGVI</sequence>
<evidence type="ECO:0000313" key="2">
    <source>
        <dbReference type="Proteomes" id="UP000441586"/>
    </source>
</evidence>